<dbReference type="InterPro" id="IPR050557">
    <property type="entry name" value="RTX_toxin/Mannuronan_C5-epim"/>
</dbReference>
<evidence type="ECO:0000313" key="4">
    <source>
        <dbReference type="Proteomes" id="UP000297535"/>
    </source>
</evidence>
<organism evidence="3 4">
    <name type="scientific">Methylobacterium nonmethylotrophicum</name>
    <dbReference type="NCBI Taxonomy" id="1141884"/>
    <lineage>
        <taxon>Bacteria</taxon>
        <taxon>Pseudomonadati</taxon>
        <taxon>Pseudomonadota</taxon>
        <taxon>Alphaproteobacteria</taxon>
        <taxon>Hyphomicrobiales</taxon>
        <taxon>Methylobacteriaceae</taxon>
        <taxon>Methylobacterium</taxon>
    </lineage>
</organism>
<dbReference type="PROSITE" id="PS00330">
    <property type="entry name" value="HEMOLYSIN_CALCIUM"/>
    <property type="match status" value="18"/>
</dbReference>
<name>A0A4Z0NCT1_9HYPH</name>
<proteinExistence type="predicted"/>
<dbReference type="EMBL" id="SRLB01000070">
    <property type="protein sequence ID" value="TGD91906.1"/>
    <property type="molecule type" value="Genomic_DNA"/>
</dbReference>
<dbReference type="PANTHER" id="PTHR38340">
    <property type="entry name" value="S-LAYER PROTEIN"/>
    <property type="match status" value="1"/>
</dbReference>
<dbReference type="AlphaFoldDB" id="A0A4Z0NCT1"/>
<dbReference type="GO" id="GO:0005576">
    <property type="term" value="C:extracellular region"/>
    <property type="evidence" value="ECO:0007669"/>
    <property type="project" value="UniProtKB-SubCell"/>
</dbReference>
<reference evidence="3 4" key="1">
    <citation type="submission" date="2019-04" db="EMBL/GenBank/DDBJ databases">
        <authorList>
            <person name="Feng G."/>
            <person name="Zhu H."/>
        </authorList>
    </citation>
    <scope>NUCLEOTIDE SEQUENCE [LARGE SCALE GENOMIC DNA]</scope>
    <source>
        <strain evidence="3 4">6HR-1</strain>
    </source>
</reference>
<dbReference type="GO" id="GO:0005509">
    <property type="term" value="F:calcium ion binding"/>
    <property type="evidence" value="ECO:0007669"/>
    <property type="project" value="InterPro"/>
</dbReference>
<keyword evidence="4" id="KW-1185">Reference proteome</keyword>
<comment type="subcellular location">
    <subcellularLocation>
        <location evidence="1">Secreted</location>
    </subcellularLocation>
</comment>
<comment type="caution">
    <text evidence="3">The sequence shown here is derived from an EMBL/GenBank/DDBJ whole genome shotgun (WGS) entry which is preliminary data.</text>
</comment>
<dbReference type="InterPro" id="IPR001343">
    <property type="entry name" value="Hemolysn_Ca-bd"/>
</dbReference>
<dbReference type="Pfam" id="PF00353">
    <property type="entry name" value="HemolysinCabind"/>
    <property type="match status" value="10"/>
</dbReference>
<protein>
    <submittedName>
        <fullName evidence="3">Calcium-binding protein</fullName>
    </submittedName>
</protein>
<dbReference type="SUPFAM" id="SSF51120">
    <property type="entry name" value="beta-Roll"/>
    <property type="match status" value="9"/>
</dbReference>
<sequence>NDTLSGGDGNDTLVGGAGADVLDGGIGTDTASYQDAGASVVANLSSPGGNTGFAAGDTYTSVEILIGADVAGAGDTLTGDANGNVLSGLAGDDQLFGLAGKDTLSGGDGSDNLWGGQDGDVLDGGAGFDLARYDYAASGVTAVLYNAGFNTGEAAGDTYISIEGLVGSGFADNLQGDGGVNQLYGQAGDDQLFGLAGTDSLSGGDGSDNLWGGEGGDSLDGGAGFDLARYDYAASGVTAVLYNAGFNTGEAAGDTYISIEGLVGSGFADNLQGDGGVNQLYGQAGDDQLFGLAGTDSLSGGDGSDNLWGGEGGDSLDGGAGFDLARYDYAASGVTAVLYNAGFNTGEAAGDTYISIEGLVGSGFADNLQGDGGANQLFGQAGDDLLFGQAGKDTLSGGDGGDSLWGGEDGDVLDGGNGFDFARYDYASAGVTAVLYNAVFNTGEAAGDSYTGIEGLVGSGFGDNLQGDAGANQIYGLSGDDLLFGLAGKDSLSGGDGGDSLWGGLDGDVLDGGAGFDFARYDYAAAGVTAVLYNSGFNTGEAAGDTYTGIEGLVGSGFADNLQGDGGANQLYGLAGDDQLFGLAGSDSLSGGDGNDNLWGGEGADSLDGGAGFDLARYDYAASAVTAVLYNAVFNTGEAAGDGYANIEGLVGSGFADNLQGDGGANQLYGQAGDDQLYGLAGKDSLSGGDGNDSLWGGEDGDGLDGGAGFDLARYDFAASGVTAVLSNATLNTGEAAGDTYTGIEGLVGSGFGDNLQGDAGANQIYGLNGDDNLWGGEGADSLDGGAGFDLARYDYASAGVTAVLYLSGFNTGEAAGDSYTSIEGLVGSNFDDNLQGDGGANQLYGQAGNDFLYGGQGADTLVGGAGSDTFAFQAGDFQAGVFDLVTDFHEAAGDTDALTFLGMSPSSLQVTQQGSDVLVSTTQLGGTGGVIVQNFTVAQIQDQLFFA</sequence>
<dbReference type="Proteomes" id="UP000297535">
    <property type="component" value="Unassembled WGS sequence"/>
</dbReference>
<evidence type="ECO:0000256" key="1">
    <source>
        <dbReference type="ARBA" id="ARBA00004613"/>
    </source>
</evidence>
<feature type="non-terminal residue" evidence="3">
    <location>
        <position position="1"/>
    </location>
</feature>
<dbReference type="Gene3D" id="2.150.10.10">
    <property type="entry name" value="Serralysin-like metalloprotease, C-terminal"/>
    <property type="match status" value="8"/>
</dbReference>
<dbReference type="InterPro" id="IPR011049">
    <property type="entry name" value="Serralysin-like_metalloprot_C"/>
</dbReference>
<evidence type="ECO:0000256" key="2">
    <source>
        <dbReference type="ARBA" id="ARBA00022525"/>
    </source>
</evidence>
<dbReference type="InterPro" id="IPR018511">
    <property type="entry name" value="Hemolysin-typ_Ca-bd_CS"/>
</dbReference>
<dbReference type="PANTHER" id="PTHR38340:SF1">
    <property type="entry name" value="S-LAYER PROTEIN"/>
    <property type="match status" value="1"/>
</dbReference>
<dbReference type="PRINTS" id="PR00313">
    <property type="entry name" value="CABNDNGRPT"/>
</dbReference>
<keyword evidence="2" id="KW-0964">Secreted</keyword>
<gene>
    <name evidence="3" type="ORF">EU555_35465</name>
</gene>
<dbReference type="RefSeq" id="WP_135420036.1">
    <property type="nucleotide sequence ID" value="NZ_SRLB01000070.1"/>
</dbReference>
<accession>A0A4Z0NCT1</accession>
<dbReference type="OrthoDB" id="8006155at2"/>
<evidence type="ECO:0000313" key="3">
    <source>
        <dbReference type="EMBL" id="TGD91906.1"/>
    </source>
</evidence>